<evidence type="ECO:0000256" key="2">
    <source>
        <dbReference type="ARBA" id="ARBA00006275"/>
    </source>
</evidence>
<dbReference type="Pfam" id="PF07980">
    <property type="entry name" value="SusD_RagB"/>
    <property type="match status" value="1"/>
</dbReference>
<evidence type="ECO:0000256" key="3">
    <source>
        <dbReference type="ARBA" id="ARBA00022729"/>
    </source>
</evidence>
<dbReference type="InterPro" id="IPR012944">
    <property type="entry name" value="SusD_RagB_dom"/>
</dbReference>
<dbReference type="Pfam" id="PF14322">
    <property type="entry name" value="SusD-like_3"/>
    <property type="match status" value="1"/>
</dbReference>
<keyword evidence="5" id="KW-0998">Cell outer membrane</keyword>
<sequence>MTLGILSSCDLEKMPYESMNDEVALSTEEGLYAATLGNYSFLKSEYFVKPFHYIPEFGSDNVALSGSTTDGLFYLYNLQRNKDNYHLSGLWANSFKVIIACNKVIEKAEEGRSEEMDNLIGENYYLRAFLYFTMVNAFGRPYAQDGGASLGVPLKTSSNVDEFPPRAKVSEVYAQIEADLLKAEALLGEVKNSAYASKQVAQALLSRVYLYMENHDQCIEYSNKVINSGRYDLVEGDYYQKYPQHLPEDNAETIFALRHLTEIDLPQGWGQWNAYLTVGAMYSHIDGMGWGEMYASKSLRDVMMQYPQDLRHAFIEPQFVEDENGNKTRTIQWAEEYDDANQGHERYRYVIKDVDQEDVSGTMKYFYEEDGSKTYVETEVDGDITRNYIMLGSDKQYVELTYQMKARNGYPKYFVVKCSRQEGKTQNWSPIVSRLAEMYLNRAESFAKKNDEANTLADLNVIRERANIPAYTAIPAGKSLLDIVLQERRVELAYEGHRKYDVFRNKLTLNRRYPGTHDLGSATAVRLEVPYTADEVVCFIPQREIDAYPIDLQQNP</sequence>
<proteinExistence type="inferred from homology"/>
<feature type="domain" description="RagB/SusD" evidence="6">
    <location>
        <begin position="286"/>
        <end position="516"/>
    </location>
</feature>
<reference evidence="8 9" key="1">
    <citation type="submission" date="2018-12" db="EMBL/GenBank/DDBJ databases">
        <title>Marinifilum JC070 sp. nov., a marine bacterium isolated from Yongle Blue Hole in the South China Sea.</title>
        <authorList>
            <person name="Fu T."/>
        </authorList>
    </citation>
    <scope>NUCLEOTIDE SEQUENCE [LARGE SCALE GENOMIC DNA]</scope>
    <source>
        <strain evidence="8 9">JC070</strain>
    </source>
</reference>
<evidence type="ECO:0000256" key="5">
    <source>
        <dbReference type="ARBA" id="ARBA00023237"/>
    </source>
</evidence>
<evidence type="ECO:0000259" key="6">
    <source>
        <dbReference type="Pfam" id="PF07980"/>
    </source>
</evidence>
<evidence type="ECO:0000256" key="1">
    <source>
        <dbReference type="ARBA" id="ARBA00004442"/>
    </source>
</evidence>
<comment type="similarity">
    <text evidence="2">Belongs to the SusD family.</text>
</comment>
<dbReference type="Proteomes" id="UP000732105">
    <property type="component" value="Unassembled WGS sequence"/>
</dbReference>
<comment type="subcellular location">
    <subcellularLocation>
        <location evidence="1">Cell outer membrane</location>
    </subcellularLocation>
</comment>
<evidence type="ECO:0000313" key="8">
    <source>
        <dbReference type="EMBL" id="NOU59745.1"/>
    </source>
</evidence>
<keyword evidence="9" id="KW-1185">Reference proteome</keyword>
<dbReference type="InterPro" id="IPR011990">
    <property type="entry name" value="TPR-like_helical_dom_sf"/>
</dbReference>
<evidence type="ECO:0000313" key="9">
    <source>
        <dbReference type="Proteomes" id="UP000732105"/>
    </source>
</evidence>
<evidence type="ECO:0000256" key="4">
    <source>
        <dbReference type="ARBA" id="ARBA00023136"/>
    </source>
</evidence>
<comment type="caution">
    <text evidence="8">The sequence shown here is derived from an EMBL/GenBank/DDBJ whole genome shotgun (WGS) entry which is preliminary data.</text>
</comment>
<dbReference type="EMBL" id="RZNH01000010">
    <property type="protein sequence ID" value="NOU59745.1"/>
    <property type="molecule type" value="Genomic_DNA"/>
</dbReference>
<feature type="domain" description="SusD-like N-terminal" evidence="7">
    <location>
        <begin position="73"/>
        <end position="210"/>
    </location>
</feature>
<organism evidence="8 9">
    <name type="scientific">Marinifilum caeruleilacunae</name>
    <dbReference type="NCBI Taxonomy" id="2499076"/>
    <lineage>
        <taxon>Bacteria</taxon>
        <taxon>Pseudomonadati</taxon>
        <taxon>Bacteroidota</taxon>
        <taxon>Bacteroidia</taxon>
        <taxon>Marinilabiliales</taxon>
        <taxon>Marinifilaceae</taxon>
    </lineage>
</organism>
<dbReference type="InterPro" id="IPR033985">
    <property type="entry name" value="SusD-like_N"/>
</dbReference>
<accession>A0ABX1WUI8</accession>
<protein>
    <submittedName>
        <fullName evidence="8">RagB/SusD family nutrient uptake outer membrane protein</fullName>
    </submittedName>
</protein>
<keyword evidence="4" id="KW-0472">Membrane</keyword>
<name>A0ABX1WUI8_9BACT</name>
<evidence type="ECO:0000259" key="7">
    <source>
        <dbReference type="Pfam" id="PF14322"/>
    </source>
</evidence>
<keyword evidence="3" id="KW-0732">Signal</keyword>
<dbReference type="SUPFAM" id="SSF48452">
    <property type="entry name" value="TPR-like"/>
    <property type="match status" value="1"/>
</dbReference>
<dbReference type="Gene3D" id="1.25.40.390">
    <property type="match status" value="1"/>
</dbReference>
<gene>
    <name evidence="8" type="ORF">ELS83_07925</name>
</gene>